<dbReference type="Pfam" id="PF10320">
    <property type="entry name" value="7TM_GPCR_Srsx"/>
    <property type="match status" value="1"/>
</dbReference>
<evidence type="ECO:0000313" key="7">
    <source>
        <dbReference type="Proteomes" id="UP000230423"/>
    </source>
</evidence>
<dbReference type="SUPFAM" id="SSF81321">
    <property type="entry name" value="Family A G protein-coupled receptor-like"/>
    <property type="match status" value="1"/>
</dbReference>
<keyword evidence="4 5" id="KW-0472">Membrane</keyword>
<dbReference type="PANTHER" id="PTHR23360:SF37">
    <property type="entry name" value="G-PROTEIN COUPLED RECEPTORS FAMILY 1 PROFILE DOMAIN-CONTAINING PROTEIN"/>
    <property type="match status" value="1"/>
</dbReference>
<evidence type="ECO:0000256" key="2">
    <source>
        <dbReference type="ARBA" id="ARBA00022692"/>
    </source>
</evidence>
<dbReference type="AlphaFoldDB" id="A0A2G9TV99"/>
<keyword evidence="7" id="KW-1185">Reference proteome</keyword>
<evidence type="ECO:0000256" key="3">
    <source>
        <dbReference type="ARBA" id="ARBA00022989"/>
    </source>
</evidence>
<reference evidence="6 7" key="1">
    <citation type="submission" date="2015-09" db="EMBL/GenBank/DDBJ databases">
        <title>Draft genome of the parasitic nematode Teladorsagia circumcincta isolate WARC Sus (inbred).</title>
        <authorList>
            <person name="Mitreva M."/>
        </authorList>
    </citation>
    <scope>NUCLEOTIDE SEQUENCE [LARGE SCALE GENOMIC DNA]</scope>
    <source>
        <strain evidence="6 7">S</strain>
    </source>
</reference>
<gene>
    <name evidence="6" type="ORF">TELCIR_16604</name>
</gene>
<accession>A0A2G9TV99</accession>
<keyword evidence="3 5" id="KW-1133">Transmembrane helix</keyword>
<dbReference type="GO" id="GO:0016020">
    <property type="term" value="C:membrane"/>
    <property type="evidence" value="ECO:0007669"/>
    <property type="project" value="UniProtKB-SubCell"/>
</dbReference>
<dbReference type="PANTHER" id="PTHR23360">
    <property type="entry name" value="G-PROTEIN COUPLED RECEPTORS FAMILY 1 PROFILE DOMAIN-CONTAINING PROTEIN-RELATED"/>
    <property type="match status" value="1"/>
</dbReference>
<organism evidence="6 7">
    <name type="scientific">Teladorsagia circumcincta</name>
    <name type="common">Brown stomach worm</name>
    <name type="synonym">Ostertagia circumcincta</name>
    <dbReference type="NCBI Taxonomy" id="45464"/>
    <lineage>
        <taxon>Eukaryota</taxon>
        <taxon>Metazoa</taxon>
        <taxon>Ecdysozoa</taxon>
        <taxon>Nematoda</taxon>
        <taxon>Chromadorea</taxon>
        <taxon>Rhabditida</taxon>
        <taxon>Rhabditina</taxon>
        <taxon>Rhabditomorpha</taxon>
        <taxon>Strongyloidea</taxon>
        <taxon>Trichostrongylidae</taxon>
        <taxon>Teladorsagia</taxon>
    </lineage>
</organism>
<dbReference type="Proteomes" id="UP000230423">
    <property type="component" value="Unassembled WGS sequence"/>
</dbReference>
<sequence>MTNVIINTVVIAAYAVIIVLIRIKGESATCRESQKAIRSLKVIVIIFVFSWYMAILGVNFGYILGLSPSVLAIYQSNMVFFALLCYSQTFYVCIWRSSEYRTAFKEQLHLMICRKREQKAAQISRTTVSKVRPYAAT</sequence>
<name>A0A2G9TV99_TELCI</name>
<feature type="transmembrane region" description="Helical" evidence="5">
    <location>
        <begin position="71"/>
        <end position="95"/>
    </location>
</feature>
<comment type="subcellular location">
    <subcellularLocation>
        <location evidence="1">Membrane</location>
    </subcellularLocation>
</comment>
<proteinExistence type="predicted"/>
<evidence type="ECO:0000256" key="1">
    <source>
        <dbReference type="ARBA" id="ARBA00004370"/>
    </source>
</evidence>
<evidence type="ECO:0000313" key="6">
    <source>
        <dbReference type="EMBL" id="PIO61857.1"/>
    </source>
</evidence>
<evidence type="ECO:0008006" key="8">
    <source>
        <dbReference type="Google" id="ProtNLM"/>
    </source>
</evidence>
<dbReference type="EMBL" id="KZ352919">
    <property type="protein sequence ID" value="PIO61857.1"/>
    <property type="molecule type" value="Genomic_DNA"/>
</dbReference>
<dbReference type="InterPro" id="IPR000276">
    <property type="entry name" value="GPCR_Rhodpsn"/>
</dbReference>
<protein>
    <recommendedName>
        <fullName evidence="8">G-protein coupled receptors family 1 profile domain-containing protein</fullName>
    </recommendedName>
</protein>
<dbReference type="InterPro" id="IPR019424">
    <property type="entry name" value="7TM_GPCR_Srsx"/>
</dbReference>
<feature type="transmembrane region" description="Helical" evidence="5">
    <location>
        <begin position="6"/>
        <end position="23"/>
    </location>
</feature>
<dbReference type="Gene3D" id="1.20.1070.10">
    <property type="entry name" value="Rhodopsin 7-helix transmembrane proteins"/>
    <property type="match status" value="1"/>
</dbReference>
<dbReference type="OrthoDB" id="5873055at2759"/>
<evidence type="ECO:0000256" key="4">
    <source>
        <dbReference type="ARBA" id="ARBA00023136"/>
    </source>
</evidence>
<dbReference type="SMART" id="SM01381">
    <property type="entry name" value="7TM_GPCR_Srsx"/>
    <property type="match status" value="1"/>
</dbReference>
<feature type="transmembrane region" description="Helical" evidence="5">
    <location>
        <begin position="43"/>
        <end position="65"/>
    </location>
</feature>
<keyword evidence="2 5" id="KW-0812">Transmembrane</keyword>
<dbReference type="GO" id="GO:0004930">
    <property type="term" value="F:G protein-coupled receptor activity"/>
    <property type="evidence" value="ECO:0007669"/>
    <property type="project" value="InterPro"/>
</dbReference>
<evidence type="ECO:0000256" key="5">
    <source>
        <dbReference type="SAM" id="Phobius"/>
    </source>
</evidence>
<dbReference type="InterPro" id="IPR047130">
    <property type="entry name" value="7TM_GPCR_Srsx_nematod"/>
</dbReference>